<dbReference type="Proteomes" id="UP000199250">
    <property type="component" value="Unassembled WGS sequence"/>
</dbReference>
<dbReference type="EMBL" id="FNYO01000023">
    <property type="protein sequence ID" value="SEI85053.1"/>
    <property type="molecule type" value="Genomic_DNA"/>
</dbReference>
<protein>
    <submittedName>
        <fullName evidence="3">Uncharacterized protein</fullName>
    </submittedName>
</protein>
<organism evidence="3 5">
    <name type="scientific">Azotobacter beijerinckii</name>
    <dbReference type="NCBI Taxonomy" id="170623"/>
    <lineage>
        <taxon>Bacteria</taxon>
        <taxon>Pseudomonadati</taxon>
        <taxon>Pseudomonadota</taxon>
        <taxon>Gammaproteobacteria</taxon>
        <taxon>Pseudomonadales</taxon>
        <taxon>Pseudomonadaceae</taxon>
        <taxon>Azotobacter</taxon>
    </lineage>
</organism>
<evidence type="ECO:0000313" key="3">
    <source>
        <dbReference type="EMBL" id="SEJ24395.1"/>
    </source>
</evidence>
<evidence type="ECO:0000313" key="4">
    <source>
        <dbReference type="Proteomes" id="UP000199005"/>
    </source>
</evidence>
<accession>A0A1H6XII2</accession>
<reference evidence="4 5" key="1">
    <citation type="submission" date="2016-10" db="EMBL/GenBank/DDBJ databases">
        <authorList>
            <person name="de Groot N.N."/>
        </authorList>
    </citation>
    <scope>NUCLEOTIDE SEQUENCE [LARGE SCALE GENOMIC DNA]</scope>
    <source>
        <strain evidence="2 4">DSM 1041</strain>
        <strain evidence="3 5">DSM 373</strain>
    </source>
</reference>
<evidence type="ECO:0000256" key="1">
    <source>
        <dbReference type="SAM" id="MobiDB-lite"/>
    </source>
</evidence>
<name>A0A1H6XII2_9GAMM</name>
<feature type="compositionally biased region" description="Basic and acidic residues" evidence="1">
    <location>
        <begin position="1"/>
        <end position="19"/>
    </location>
</feature>
<evidence type="ECO:0000313" key="5">
    <source>
        <dbReference type="Proteomes" id="UP000199250"/>
    </source>
</evidence>
<sequence>MLHHEPAQKPESSGHRLETPEFEQVTSGLARTETVQALSRPWQDDPNDCMRIMACIKTSDHFSRYERTVVGCHATADKHTHINQV</sequence>
<feature type="region of interest" description="Disordered" evidence="1">
    <location>
        <begin position="1"/>
        <end position="43"/>
    </location>
</feature>
<dbReference type="AlphaFoldDB" id="A0A1H6XII2"/>
<dbReference type="EMBL" id="FNYQ01000065">
    <property type="protein sequence ID" value="SEJ24395.1"/>
    <property type="molecule type" value="Genomic_DNA"/>
</dbReference>
<dbReference type="Proteomes" id="UP000199005">
    <property type="component" value="Unassembled WGS sequence"/>
</dbReference>
<feature type="compositionally biased region" description="Polar residues" evidence="1">
    <location>
        <begin position="24"/>
        <end position="37"/>
    </location>
</feature>
<proteinExistence type="predicted"/>
<gene>
    <name evidence="3" type="ORF">SAMN04244572_03255</name>
    <name evidence="2" type="ORF">SAMN04244579_02211</name>
</gene>
<evidence type="ECO:0000313" key="2">
    <source>
        <dbReference type="EMBL" id="SEI85053.1"/>
    </source>
</evidence>